<evidence type="ECO:0000313" key="6">
    <source>
        <dbReference type="EMBL" id="KAK3546609.1"/>
    </source>
</evidence>
<keyword evidence="7" id="KW-1185">Reference proteome</keyword>
<dbReference type="GO" id="GO:0003677">
    <property type="term" value="F:DNA binding"/>
    <property type="evidence" value="ECO:0007669"/>
    <property type="project" value="InterPro"/>
</dbReference>
<organism evidence="6 7">
    <name type="scientific">Hemibagrus guttatus</name>
    <dbReference type="NCBI Taxonomy" id="175788"/>
    <lineage>
        <taxon>Eukaryota</taxon>
        <taxon>Metazoa</taxon>
        <taxon>Chordata</taxon>
        <taxon>Craniata</taxon>
        <taxon>Vertebrata</taxon>
        <taxon>Euteleostomi</taxon>
        <taxon>Actinopterygii</taxon>
        <taxon>Neopterygii</taxon>
        <taxon>Teleostei</taxon>
        <taxon>Ostariophysi</taxon>
        <taxon>Siluriformes</taxon>
        <taxon>Bagridae</taxon>
        <taxon>Hemibagrus</taxon>
    </lineage>
</organism>
<dbReference type="Gene3D" id="4.10.280.10">
    <property type="entry name" value="Helix-loop-helix DNA-binding domain"/>
    <property type="match status" value="1"/>
</dbReference>
<dbReference type="GO" id="GO:0006355">
    <property type="term" value="P:regulation of DNA-templated transcription"/>
    <property type="evidence" value="ECO:0007669"/>
    <property type="project" value="InterPro"/>
</dbReference>
<dbReference type="AlphaFoldDB" id="A0AAE0RAP9"/>
<dbReference type="GO" id="GO:0005634">
    <property type="term" value="C:nucleus"/>
    <property type="evidence" value="ECO:0007669"/>
    <property type="project" value="UniProtKB-SubCell"/>
</dbReference>
<accession>A0AAE0RAP9</accession>
<dbReference type="Pfam" id="PF07527">
    <property type="entry name" value="Hairy_orange"/>
    <property type="match status" value="1"/>
</dbReference>
<gene>
    <name evidence="6" type="ORF">QTP70_030637</name>
</gene>
<keyword evidence="4" id="KW-0539">Nucleus</keyword>
<dbReference type="EMBL" id="JAUCMX010000005">
    <property type="protein sequence ID" value="KAK3546609.1"/>
    <property type="molecule type" value="Genomic_DNA"/>
</dbReference>
<dbReference type="SUPFAM" id="SSF158457">
    <property type="entry name" value="Orange domain-like"/>
    <property type="match status" value="1"/>
</dbReference>
<dbReference type="InterPro" id="IPR050370">
    <property type="entry name" value="HES_HEY"/>
</dbReference>
<proteinExistence type="predicted"/>
<sequence>TSQHTKLEKADILELTVKHIRNIKQKSVLLSYRAGFSACAHDVAHFLSNCESVSSEMRMRLLAYLARCLSDTTLVTPPFIAACTSSTQLSIYGPRTSLFPAVLTNSVLRDRLMTSGRFTPLISSVVHVDVRGQLWRPW</sequence>
<name>A0AAE0RAP9_9TELE</name>
<protein>
    <recommendedName>
        <fullName evidence="5">Orange domain-containing protein</fullName>
    </recommendedName>
</protein>
<feature type="non-terminal residue" evidence="6">
    <location>
        <position position="1"/>
    </location>
</feature>
<keyword evidence="2" id="KW-0805">Transcription regulation</keyword>
<comment type="subcellular location">
    <subcellularLocation>
        <location evidence="1">Nucleus</location>
    </subcellularLocation>
</comment>
<feature type="domain" description="Orange" evidence="5">
    <location>
        <begin position="32"/>
        <end position="65"/>
    </location>
</feature>
<dbReference type="InterPro" id="IPR036638">
    <property type="entry name" value="HLH_DNA-bd_sf"/>
</dbReference>
<dbReference type="PANTHER" id="PTHR10985">
    <property type="entry name" value="BASIC HELIX-LOOP-HELIX TRANSCRIPTION FACTOR, HES-RELATED"/>
    <property type="match status" value="1"/>
</dbReference>
<evidence type="ECO:0000256" key="2">
    <source>
        <dbReference type="ARBA" id="ARBA00023015"/>
    </source>
</evidence>
<dbReference type="SMART" id="SM00511">
    <property type="entry name" value="ORANGE"/>
    <property type="match status" value="1"/>
</dbReference>
<dbReference type="GO" id="GO:0046983">
    <property type="term" value="F:protein dimerization activity"/>
    <property type="evidence" value="ECO:0007669"/>
    <property type="project" value="InterPro"/>
</dbReference>
<evidence type="ECO:0000256" key="1">
    <source>
        <dbReference type="ARBA" id="ARBA00004123"/>
    </source>
</evidence>
<evidence type="ECO:0000313" key="7">
    <source>
        <dbReference type="Proteomes" id="UP001274896"/>
    </source>
</evidence>
<evidence type="ECO:0000259" key="5">
    <source>
        <dbReference type="PROSITE" id="PS51054"/>
    </source>
</evidence>
<dbReference type="Proteomes" id="UP001274896">
    <property type="component" value="Unassembled WGS sequence"/>
</dbReference>
<reference evidence="6" key="1">
    <citation type="submission" date="2023-06" db="EMBL/GenBank/DDBJ databases">
        <title>Male Hemibagrus guttatus genome.</title>
        <authorList>
            <person name="Bian C."/>
        </authorList>
    </citation>
    <scope>NUCLEOTIDE SEQUENCE</scope>
    <source>
        <strain evidence="6">Male_cb2023</strain>
        <tissue evidence="6">Muscle</tissue>
    </source>
</reference>
<dbReference type="Gene3D" id="6.10.250.980">
    <property type="match status" value="1"/>
</dbReference>
<comment type="caution">
    <text evidence="6">The sequence shown here is derived from an EMBL/GenBank/DDBJ whole genome shotgun (WGS) entry which is preliminary data.</text>
</comment>
<dbReference type="PROSITE" id="PS51054">
    <property type="entry name" value="ORANGE"/>
    <property type="match status" value="1"/>
</dbReference>
<keyword evidence="3" id="KW-0804">Transcription</keyword>
<dbReference type="InterPro" id="IPR003650">
    <property type="entry name" value="Orange_dom"/>
</dbReference>
<evidence type="ECO:0000256" key="4">
    <source>
        <dbReference type="ARBA" id="ARBA00023242"/>
    </source>
</evidence>
<evidence type="ECO:0000256" key="3">
    <source>
        <dbReference type="ARBA" id="ARBA00023163"/>
    </source>
</evidence>